<dbReference type="InterPro" id="IPR050639">
    <property type="entry name" value="SSR_resolvase"/>
</dbReference>
<proteinExistence type="predicted"/>
<dbReference type="Proteomes" id="UP000674938">
    <property type="component" value="Unassembled WGS sequence"/>
</dbReference>
<dbReference type="SMART" id="SM00857">
    <property type="entry name" value="Resolvase"/>
    <property type="match status" value="1"/>
</dbReference>
<dbReference type="PROSITE" id="PS51736">
    <property type="entry name" value="RECOMBINASES_3"/>
    <property type="match status" value="1"/>
</dbReference>
<organism evidence="4 5">
    <name type="scientific">Vagococcus allomyrinae</name>
    <dbReference type="NCBI Taxonomy" id="2794353"/>
    <lineage>
        <taxon>Bacteria</taxon>
        <taxon>Bacillati</taxon>
        <taxon>Bacillota</taxon>
        <taxon>Bacilli</taxon>
        <taxon>Lactobacillales</taxon>
        <taxon>Enterococcaceae</taxon>
        <taxon>Vagococcus</taxon>
    </lineage>
</organism>
<dbReference type="EMBL" id="JAEEGA010000019">
    <property type="protein sequence ID" value="MBP1043776.1"/>
    <property type="molecule type" value="Genomic_DNA"/>
</dbReference>
<feature type="domain" description="Resolvase/invertase-type recombinase catalytic" evidence="3">
    <location>
        <begin position="2"/>
        <end position="137"/>
    </location>
</feature>
<reference evidence="4" key="1">
    <citation type="submission" date="2020-12" db="EMBL/GenBank/DDBJ databases">
        <title>Vagococcus allomyrinae sp. nov. and Enterococcus lavae sp. nov., isolated from the larvae of Allomyrina dichotoma.</title>
        <authorList>
            <person name="Lee S.D."/>
        </authorList>
    </citation>
    <scope>NUCLEOTIDE SEQUENCE</scope>
    <source>
        <strain evidence="4">BWB3-3</strain>
    </source>
</reference>
<gene>
    <name evidence="4" type="ORF">I6N95_22355</name>
</gene>
<evidence type="ECO:0000256" key="2">
    <source>
        <dbReference type="ARBA" id="ARBA00023172"/>
    </source>
</evidence>
<dbReference type="Gene3D" id="3.40.50.1390">
    <property type="entry name" value="Resolvase, N-terminal catalytic domain"/>
    <property type="match status" value="1"/>
</dbReference>
<evidence type="ECO:0000313" key="5">
    <source>
        <dbReference type="Proteomes" id="UP000674938"/>
    </source>
</evidence>
<accession>A0A940PHP5</accession>
<dbReference type="Gene3D" id="1.10.10.60">
    <property type="entry name" value="Homeodomain-like"/>
    <property type="match status" value="1"/>
</dbReference>
<dbReference type="InterPro" id="IPR006119">
    <property type="entry name" value="Resolv_N"/>
</dbReference>
<comment type="caution">
    <text evidence="4">The sequence shown here is derived from an EMBL/GenBank/DDBJ whole genome shotgun (WGS) entry which is preliminary data.</text>
</comment>
<protein>
    <submittedName>
        <fullName evidence="4">Recombinase family protein</fullName>
    </submittedName>
</protein>
<keyword evidence="2" id="KW-0233">DNA recombination</keyword>
<dbReference type="GO" id="GO:0003677">
    <property type="term" value="F:DNA binding"/>
    <property type="evidence" value="ECO:0007669"/>
    <property type="project" value="UniProtKB-KW"/>
</dbReference>
<keyword evidence="1" id="KW-0238">DNA-binding</keyword>
<sequence>MTTIGYAYKSEDQGYLSSQLESLGKYGCDRIVLETDDQAKTTHPHVELEATLETMEAGDQLIIFELVCLGKSVIQLADFIAELDEKGVELIVLEKDEALKGLDNKVFTAMITNMAKMEKAIIRERTSRGLEEARRNGRIGGRPRISEETVERVQFLYHNNKYTLRQIAEECNISLGTAYKYTQESIK</sequence>
<dbReference type="PANTHER" id="PTHR30461:SF2">
    <property type="entry name" value="SERINE RECOMBINASE PINE-RELATED"/>
    <property type="match status" value="1"/>
</dbReference>
<name>A0A940PHP5_9ENTE</name>
<dbReference type="RefSeq" id="WP_209531605.1">
    <property type="nucleotide sequence ID" value="NZ_JAEEGA010000019.1"/>
</dbReference>
<dbReference type="AlphaFoldDB" id="A0A940PHP5"/>
<evidence type="ECO:0000259" key="3">
    <source>
        <dbReference type="PROSITE" id="PS51736"/>
    </source>
</evidence>
<evidence type="ECO:0000313" key="4">
    <source>
        <dbReference type="EMBL" id="MBP1043776.1"/>
    </source>
</evidence>
<evidence type="ECO:0000256" key="1">
    <source>
        <dbReference type="ARBA" id="ARBA00023125"/>
    </source>
</evidence>
<dbReference type="GO" id="GO:0000150">
    <property type="term" value="F:DNA strand exchange activity"/>
    <property type="evidence" value="ECO:0007669"/>
    <property type="project" value="InterPro"/>
</dbReference>
<keyword evidence="5" id="KW-1185">Reference proteome</keyword>
<dbReference type="Pfam" id="PF00239">
    <property type="entry name" value="Resolvase"/>
    <property type="match status" value="1"/>
</dbReference>
<dbReference type="PANTHER" id="PTHR30461">
    <property type="entry name" value="DNA-INVERTASE FROM LAMBDOID PROPHAGE"/>
    <property type="match status" value="1"/>
</dbReference>
<dbReference type="SUPFAM" id="SSF53041">
    <property type="entry name" value="Resolvase-like"/>
    <property type="match status" value="1"/>
</dbReference>
<dbReference type="InterPro" id="IPR036162">
    <property type="entry name" value="Resolvase-like_N_sf"/>
</dbReference>